<dbReference type="Pfam" id="PF01636">
    <property type="entry name" value="APH"/>
    <property type="match status" value="1"/>
</dbReference>
<evidence type="ECO:0000313" key="2">
    <source>
        <dbReference type="EMBL" id="AEK09401.1"/>
    </source>
</evidence>
<proteinExistence type="predicted"/>
<dbReference type="GO" id="GO:0016301">
    <property type="term" value="F:kinase activity"/>
    <property type="evidence" value="ECO:0007669"/>
    <property type="project" value="UniProtKB-KW"/>
</dbReference>
<keyword evidence="2" id="KW-0418">Kinase</keyword>
<reference evidence="2 3" key="1">
    <citation type="journal article" date="2012" name="J. Virol.">
        <title>Complete Genome Sequences of 138 Mycobacteriophages.</title>
        <authorList>
            <consortium name="the Science Education Alliance Phage Hunters Advancing Genomics and Evolutionary Science Program"/>
            <consortium name="the KwaZulu-Natal Research Institute for Tuberculosis and HIV Mycobacterial Genetics Course Students"/>
            <consortium name="the Phage Hunters Integrating Research and Education Program"/>
            <person name="Hatfull G.F."/>
        </authorList>
    </citation>
    <scope>NUCLEOTIDE SEQUENCE [LARGE SCALE GENOMIC DNA]</scope>
    <source>
        <strain evidence="2">LittleE</strain>
    </source>
</reference>
<keyword evidence="3" id="KW-1185">Reference proteome</keyword>
<dbReference type="RefSeq" id="YP_009636927.1">
    <property type="nucleotide sequence ID" value="NC_042322.1"/>
</dbReference>
<dbReference type="InterPro" id="IPR011009">
    <property type="entry name" value="Kinase-like_dom_sf"/>
</dbReference>
<dbReference type="Gene3D" id="1.10.510.10">
    <property type="entry name" value="Transferase(Phosphotransferase) domain 1"/>
    <property type="match status" value="1"/>
</dbReference>
<organism evidence="2 3">
    <name type="scientific">Mycobacterium phage LittleE</name>
    <dbReference type="NCBI Taxonomy" id="2922212"/>
    <lineage>
        <taxon>Viruses</taxon>
        <taxon>Duplodnaviria</taxon>
        <taxon>Heunggongvirae</taxon>
        <taxon>Uroviricota</taxon>
        <taxon>Caudoviricetes</taxon>
        <taxon>Omegavirus</taxon>
        <taxon>Omegavirus littlee</taxon>
    </lineage>
</organism>
<dbReference type="SUPFAM" id="SSF56112">
    <property type="entry name" value="Protein kinase-like (PK-like)"/>
    <property type="match status" value="1"/>
</dbReference>
<gene>
    <name evidence="2" type="primary">16</name>
    <name evidence="2" type="ORF">LITTLEE_16</name>
</gene>
<dbReference type="InterPro" id="IPR002575">
    <property type="entry name" value="Aminoglycoside_PTrfase"/>
</dbReference>
<dbReference type="EMBL" id="JF937101">
    <property type="protein sequence ID" value="AEK09401.1"/>
    <property type="molecule type" value="Genomic_DNA"/>
</dbReference>
<name>G1D3Q1_9CAUD</name>
<dbReference type="GeneID" id="40233673"/>
<dbReference type="OrthoDB" id="9835at10239"/>
<dbReference type="Proteomes" id="UP000008414">
    <property type="component" value="Segment"/>
</dbReference>
<evidence type="ECO:0000259" key="1">
    <source>
        <dbReference type="Pfam" id="PF01636"/>
    </source>
</evidence>
<sequence length="167" mass="18889">MHTLHKTRATLYFFGDVVFKVYADPGVAKIEVDWYRQLPDGIPPMLMDADPDNGVLVMERLGTPAPRPADLTISALAEALEELERRHIHHRDIHPGNVVVDAHGKPRIVDWETAIHADAPSYDLHGPSELVPVPDIHKCLPTSYEMFWNSDHWASIKSLWGVRYVPT</sequence>
<accession>G1D3Q1</accession>
<feature type="domain" description="Aminoglycoside phosphotransferase" evidence="1">
    <location>
        <begin position="71"/>
        <end position="123"/>
    </location>
</feature>
<keyword evidence="2" id="KW-0808">Transferase</keyword>
<protein>
    <submittedName>
        <fullName evidence="2">Serine/threonine kinase</fullName>
    </submittedName>
</protein>
<evidence type="ECO:0000313" key="3">
    <source>
        <dbReference type="Proteomes" id="UP000008414"/>
    </source>
</evidence>